<dbReference type="EMBL" id="DABGZR010000028">
    <property type="protein sequence ID" value="HAJ0997890.1"/>
    <property type="molecule type" value="Genomic_DNA"/>
</dbReference>
<reference evidence="4" key="7">
    <citation type="submission" date="2023-07" db="EMBL/GenBank/DDBJ databases">
        <title>High risk of intestinal colonization with ESBL-producing Escherichia coli among soldiers of military contingents in specific geographic regions.</title>
        <authorList>
            <person name="Literacka E."/>
        </authorList>
    </citation>
    <scope>NUCLEOTIDE SEQUENCE</scope>
    <source>
        <strain evidence="4">33</strain>
    </source>
</reference>
<accession>A0A2T3UZG2</accession>
<sequence length="61" mass="6857">MRTLEVRAEDVIPGDVLITSKGQQCAVKSFWMENDKVTLFGTDGSETDYDYDELLVVERAA</sequence>
<dbReference type="EMBL" id="ROAL01000018">
    <property type="protein sequence ID" value="MIB62284.1"/>
    <property type="molecule type" value="Genomic_DNA"/>
</dbReference>
<comment type="caution">
    <text evidence="6">The sequence shown here is derived from an EMBL/GenBank/DDBJ whole genome shotgun (WGS) entry which is preliminary data.</text>
</comment>
<dbReference type="EMBL" id="RTJF01000017">
    <property type="protein sequence ID" value="MJL94153.1"/>
    <property type="molecule type" value="Genomic_DNA"/>
</dbReference>
<dbReference type="Proteomes" id="UP000859822">
    <property type="component" value="Unassembled WGS sequence"/>
</dbReference>
<reference evidence="2" key="1">
    <citation type="journal article" date="2018" name="Genome Biol.">
        <title>SKESA: strategic k-mer extension for scrupulous assemblies.</title>
        <authorList>
            <person name="Souvorov A."/>
            <person name="Agarwala R."/>
            <person name="Lipman D.J."/>
        </authorList>
    </citation>
    <scope>NUCLEOTIDE SEQUENCE</scope>
    <source>
        <strain evidence="3">489-16</strain>
        <strain evidence="2">EC00605</strain>
    </source>
</reference>
<gene>
    <name evidence="5" type="ORF">D9E49_18130</name>
    <name evidence="6" type="ORF">DNX30_15560</name>
    <name evidence="1" type="ORF">FPS11_16250</name>
    <name evidence="7" type="ORF">G4A38_15705</name>
    <name evidence="2" type="ORF">HL601_20180</name>
    <name evidence="3" type="ORF">IFC14_002989</name>
    <name evidence="4" type="ORF">Q2V64_18940</name>
</gene>
<reference evidence="1 9" key="4">
    <citation type="submission" date="2019-07" db="EMBL/GenBank/DDBJ databases">
        <authorList>
            <consortium name="GenomeTrakr network: Whole genome sequencing for foodborne pathogen traceback"/>
        </authorList>
    </citation>
    <scope>NUCLEOTIDE SEQUENCE [LARGE SCALE GENOMIC DNA]</scope>
    <source>
        <strain evidence="1 9">PSU-1859</strain>
    </source>
</reference>
<reference evidence="6" key="2">
    <citation type="submission" date="2018-06" db="EMBL/GenBank/DDBJ databases">
        <authorList>
            <person name="Ashton P.M."/>
            <person name="Dallman T."/>
            <person name="Nair S."/>
            <person name="De Pinna E."/>
            <person name="Peters T."/>
            <person name="Grant K."/>
        </authorList>
    </citation>
    <scope>NUCLEOTIDE SEQUENCE [LARGE SCALE GENOMIC DNA]</scope>
    <source>
        <strain evidence="6">462023</strain>
    </source>
</reference>
<evidence type="ECO:0000313" key="5">
    <source>
        <dbReference type="EMBL" id="MIB62284.1"/>
    </source>
</evidence>
<dbReference type="Proteomes" id="UP000543252">
    <property type="component" value="Unassembled WGS sequence"/>
</dbReference>
<evidence type="ECO:0000313" key="1">
    <source>
        <dbReference type="EMBL" id="EFB3616446.1"/>
    </source>
</evidence>
<dbReference type="RefSeq" id="WP_001355905.1">
    <property type="nucleotide sequence ID" value="NZ_AP022089.1"/>
</dbReference>
<dbReference type="EMBL" id="DABUHV010000016">
    <property type="protein sequence ID" value="HAN4354531.1"/>
    <property type="molecule type" value="Genomic_DNA"/>
</dbReference>
<evidence type="ECO:0000313" key="4">
    <source>
        <dbReference type="EMBL" id="MDO2731799.1"/>
    </source>
</evidence>
<evidence type="ECO:0000313" key="6">
    <source>
        <dbReference type="EMBL" id="MJL94153.1"/>
    </source>
</evidence>
<dbReference type="Proteomes" id="UP000885382">
    <property type="component" value="Unassembled WGS sequence"/>
</dbReference>
<evidence type="ECO:0000313" key="8">
    <source>
        <dbReference type="Proteomes" id="UP000271175"/>
    </source>
</evidence>
<proteinExistence type="predicted"/>
<evidence type="ECO:0000313" key="2">
    <source>
        <dbReference type="EMBL" id="HAJ0997890.1"/>
    </source>
</evidence>
<dbReference type="Proteomes" id="UP000271175">
    <property type="component" value="Unassembled WGS sequence"/>
</dbReference>
<dbReference type="EMBL" id="JAUKZB010000013">
    <property type="protein sequence ID" value="MDO2731799.1"/>
    <property type="molecule type" value="Genomic_DNA"/>
</dbReference>
<reference evidence="7" key="5">
    <citation type="journal article" date="2020" name="J. Appl. Microbiol.">
        <title>Genetic characterization of Shigatoxigenic and enteropathogenic Escherichia coli O80:H2 from diarrheic and septicemic calves and relatedness to human Shigatoxigenic E. coli O80:H2.</title>
        <authorList>
            <person name="Habets A."/>
            <person name="Crombe F."/>
            <person name="Nakamura K."/>
            <person name="Guerin V."/>
            <person name="De Rauw K."/>
            <person name="Pierard D."/>
            <person name="Saulmont M."/>
            <person name="Hayashi T."/>
            <person name="Mainil J.G."/>
            <person name="Thiry D."/>
        </authorList>
    </citation>
    <scope>NUCLEOTIDE SEQUENCE [LARGE SCALE GENOMIC DNA]</scope>
    <source>
        <strain evidence="7">EH3306</strain>
    </source>
</reference>
<reference evidence="3" key="6">
    <citation type="submission" date="2020-09" db="EMBL/GenBank/DDBJ databases">
        <authorList>
            <consortium name="NCBI Pathogen Detection Project"/>
        </authorList>
    </citation>
    <scope>NUCLEOTIDE SEQUENCE</scope>
    <source>
        <strain evidence="3">489-16</strain>
        <strain evidence="2">EC00605</strain>
    </source>
</reference>
<dbReference type="EMBL" id="AASFMQ010000022">
    <property type="protein sequence ID" value="EFB3616446.1"/>
    <property type="molecule type" value="Genomic_DNA"/>
</dbReference>
<dbReference type="AlphaFoldDB" id="A0A2T3UZG2"/>
<evidence type="ECO:0000313" key="9">
    <source>
        <dbReference type="Proteomes" id="UP000543252"/>
    </source>
</evidence>
<evidence type="ECO:0000313" key="7">
    <source>
        <dbReference type="EMBL" id="NYQ40025.1"/>
    </source>
</evidence>
<evidence type="ECO:0000313" key="3">
    <source>
        <dbReference type="EMBL" id="HAN4354531.1"/>
    </source>
</evidence>
<dbReference type="Proteomes" id="UP000540485">
    <property type="component" value="Unassembled WGS sequence"/>
</dbReference>
<name>A0A2T3UZG2_ECOLX</name>
<organism evidence="6">
    <name type="scientific">Escherichia coli</name>
    <dbReference type="NCBI Taxonomy" id="562"/>
    <lineage>
        <taxon>Bacteria</taxon>
        <taxon>Pseudomonadati</taxon>
        <taxon>Pseudomonadota</taxon>
        <taxon>Gammaproteobacteria</taxon>
        <taxon>Enterobacterales</taxon>
        <taxon>Enterobacteriaceae</taxon>
        <taxon>Escherichia</taxon>
    </lineage>
</organism>
<dbReference type="EMBL" id="JABUPJ010000018">
    <property type="protein sequence ID" value="NYQ40025.1"/>
    <property type="molecule type" value="Genomic_DNA"/>
</dbReference>
<reference evidence="5 8" key="3">
    <citation type="submission" date="2018-10" db="EMBL/GenBank/DDBJ databases">
        <authorList>
            <consortium name="NARMS: The National Antimicrobial Resistance Monitoring System"/>
        </authorList>
    </citation>
    <scope>NUCLEOTIDE SEQUENCE [LARGE SCALE GENOMIC DNA]</scope>
    <source>
        <strain evidence="5 8">CVM N17EC0276</strain>
    </source>
</reference>
<dbReference type="Proteomes" id="UP001174465">
    <property type="component" value="Unassembled WGS sequence"/>
</dbReference>
<protein>
    <submittedName>
        <fullName evidence="6">Uncharacterized protein</fullName>
    </submittedName>
</protein>